<name>A0A1V9WY59_9ACAR</name>
<dbReference type="InParanoid" id="A0A1V9WY59"/>
<organism evidence="3 4">
    <name type="scientific">Tropilaelaps mercedesae</name>
    <dbReference type="NCBI Taxonomy" id="418985"/>
    <lineage>
        <taxon>Eukaryota</taxon>
        <taxon>Metazoa</taxon>
        <taxon>Ecdysozoa</taxon>
        <taxon>Arthropoda</taxon>
        <taxon>Chelicerata</taxon>
        <taxon>Arachnida</taxon>
        <taxon>Acari</taxon>
        <taxon>Parasitiformes</taxon>
        <taxon>Mesostigmata</taxon>
        <taxon>Gamasina</taxon>
        <taxon>Dermanyssoidea</taxon>
        <taxon>Laelapidae</taxon>
        <taxon>Tropilaelaps</taxon>
    </lineage>
</organism>
<comment type="caution">
    <text evidence="3">The sequence shown here is derived from an EMBL/GenBank/DDBJ whole genome shotgun (WGS) entry which is preliminary data.</text>
</comment>
<dbReference type="EMBL" id="MNPL01033448">
    <property type="protein sequence ID" value="OQR66183.1"/>
    <property type="molecule type" value="Genomic_DNA"/>
</dbReference>
<evidence type="ECO:0000256" key="2">
    <source>
        <dbReference type="SAM" id="MobiDB-lite"/>
    </source>
</evidence>
<dbReference type="AlphaFoldDB" id="A0A1V9WY59"/>
<comment type="function">
    <text evidence="1">Component of the MICOS complex, a large protein complex of the mitochondrial inner membrane that plays crucial roles in the maintenance of crista junctions, inner membrane architecture, and formation of contact sites to the outer membrane.</text>
</comment>
<keyword evidence="1" id="KW-0472">Membrane</keyword>
<protein>
    <recommendedName>
        <fullName evidence="1">MICOS complex subunit MIC13</fullName>
    </recommendedName>
</protein>
<dbReference type="InterPro" id="IPR026769">
    <property type="entry name" value="Mic13"/>
</dbReference>
<comment type="subunit">
    <text evidence="1">Component of the mitochondrial contact site and cristae organizing system (MICOS) complex.</text>
</comment>
<accession>A0A1V9WY59</accession>
<comment type="subcellular location">
    <subcellularLocation>
        <location evidence="1">Mitochondrion inner membrane</location>
        <topology evidence="1">Single-pass membrane protein</topology>
    </subcellularLocation>
</comment>
<evidence type="ECO:0000256" key="1">
    <source>
        <dbReference type="RuleBase" id="RU363009"/>
    </source>
</evidence>
<evidence type="ECO:0000313" key="4">
    <source>
        <dbReference type="Proteomes" id="UP000192247"/>
    </source>
</evidence>
<dbReference type="Proteomes" id="UP000192247">
    <property type="component" value="Unassembled WGS sequence"/>
</dbReference>
<sequence>MKRLYEGQWFLQSAIMRGRCLPVIREPKIGYHSSVFEVSPGIPFYVRFQMGWLWTTTKLAIVGSVGYGSCKADIWGDNQTTVNYISKQCQSCDRLKYYKALIPSCEDMRIRWADSWNGGVRTVFSFVDQFPQHVANGASWTVKKVRELSVISPTQKEEPKAVPKANGARNSE</sequence>
<evidence type="ECO:0000313" key="3">
    <source>
        <dbReference type="EMBL" id="OQR66183.1"/>
    </source>
</evidence>
<gene>
    <name evidence="3" type="ORF">BIW11_14325</name>
</gene>
<keyword evidence="4" id="KW-1185">Reference proteome</keyword>
<reference evidence="3 4" key="1">
    <citation type="journal article" date="2017" name="Gigascience">
        <title>Draft genome of the honey bee ectoparasitic mite, Tropilaelaps mercedesae, is shaped by the parasitic life history.</title>
        <authorList>
            <person name="Dong X."/>
            <person name="Armstrong S.D."/>
            <person name="Xia D."/>
            <person name="Makepeace B.L."/>
            <person name="Darby A.C."/>
            <person name="Kadowaki T."/>
        </authorList>
    </citation>
    <scope>NUCLEOTIDE SEQUENCE [LARGE SCALE GENOMIC DNA]</scope>
    <source>
        <strain evidence="3">Wuxi-XJTLU</strain>
    </source>
</reference>
<keyword evidence="1" id="KW-0496">Mitochondrion</keyword>
<keyword evidence="1" id="KW-0999">Mitochondrion inner membrane</keyword>
<feature type="region of interest" description="Disordered" evidence="2">
    <location>
        <begin position="153"/>
        <end position="172"/>
    </location>
</feature>
<comment type="similarity">
    <text evidence="1">Belongs to the MICOS complex subunit Mic13 family.</text>
</comment>
<proteinExistence type="inferred from homology"/>
<dbReference type="OrthoDB" id="5948578at2759"/>
<dbReference type="Pfam" id="PF15884">
    <property type="entry name" value="QIL1"/>
    <property type="match status" value="1"/>
</dbReference>
<dbReference type="GO" id="GO:0061617">
    <property type="term" value="C:MICOS complex"/>
    <property type="evidence" value="ECO:0007669"/>
    <property type="project" value="UniProtKB-UniRule"/>
</dbReference>